<evidence type="ECO:0000256" key="5">
    <source>
        <dbReference type="ARBA" id="ARBA00022741"/>
    </source>
</evidence>
<keyword evidence="5 9" id="KW-0547">Nucleotide-binding</keyword>
<protein>
    <submittedName>
        <fullName evidence="12">Type VII secretion protein EccC</fullName>
    </submittedName>
</protein>
<keyword evidence="4" id="KW-0677">Repeat</keyword>
<dbReference type="InterPro" id="IPR050206">
    <property type="entry name" value="FtsK/SpoIIIE/SftA"/>
</dbReference>
<dbReference type="SUPFAM" id="SSF52540">
    <property type="entry name" value="P-loop containing nucleoside triphosphate hydrolases"/>
    <property type="match status" value="3"/>
</dbReference>
<dbReference type="Gene3D" id="3.40.50.300">
    <property type="entry name" value="P-loop containing nucleotide triphosphate hydrolases"/>
    <property type="match status" value="3"/>
</dbReference>
<proteinExistence type="predicted"/>
<feature type="transmembrane region" description="Helical" evidence="10">
    <location>
        <begin position="38"/>
        <end position="59"/>
    </location>
</feature>
<evidence type="ECO:0000256" key="8">
    <source>
        <dbReference type="ARBA" id="ARBA00023136"/>
    </source>
</evidence>
<feature type="binding site" evidence="9">
    <location>
        <begin position="479"/>
        <end position="486"/>
    </location>
    <ligand>
        <name>ATP</name>
        <dbReference type="ChEBI" id="CHEBI:30616"/>
    </ligand>
</feature>
<feature type="domain" description="FtsK" evidence="11">
    <location>
        <begin position="456"/>
        <end position="656"/>
    </location>
</feature>
<evidence type="ECO:0000256" key="1">
    <source>
        <dbReference type="ARBA" id="ARBA00004651"/>
    </source>
</evidence>
<dbReference type="InterPro" id="IPR023837">
    <property type="entry name" value="EccCb-like_Actinobacteria"/>
</dbReference>
<evidence type="ECO:0000256" key="3">
    <source>
        <dbReference type="ARBA" id="ARBA00022692"/>
    </source>
</evidence>
<evidence type="ECO:0000256" key="6">
    <source>
        <dbReference type="ARBA" id="ARBA00022840"/>
    </source>
</evidence>
<accession>A0ABP8DCU3</accession>
<evidence type="ECO:0000256" key="4">
    <source>
        <dbReference type="ARBA" id="ARBA00022737"/>
    </source>
</evidence>
<comment type="caution">
    <text evidence="12">The sequence shown here is derived from an EMBL/GenBank/DDBJ whole genome shotgun (WGS) entry which is preliminary data.</text>
</comment>
<dbReference type="PANTHER" id="PTHR22683:SF1">
    <property type="entry name" value="TYPE VII SECRETION SYSTEM PROTEIN ESSC"/>
    <property type="match status" value="1"/>
</dbReference>
<evidence type="ECO:0000256" key="7">
    <source>
        <dbReference type="ARBA" id="ARBA00022989"/>
    </source>
</evidence>
<dbReference type="InterPro" id="IPR002543">
    <property type="entry name" value="FtsK_dom"/>
</dbReference>
<gene>
    <name evidence="12" type="ORF">GCM10022255_050920</name>
</gene>
<dbReference type="InterPro" id="IPR003593">
    <property type="entry name" value="AAA+_ATPase"/>
</dbReference>
<dbReference type="EMBL" id="BAABAT010000014">
    <property type="protein sequence ID" value="GAA4252769.1"/>
    <property type="molecule type" value="Genomic_DNA"/>
</dbReference>
<feature type="binding site" evidence="9">
    <location>
        <begin position="1124"/>
        <end position="1131"/>
    </location>
    <ligand>
        <name>ATP</name>
        <dbReference type="ChEBI" id="CHEBI:30616"/>
    </ligand>
</feature>
<organism evidence="12 13">
    <name type="scientific">Dactylosporangium darangshiense</name>
    <dbReference type="NCBI Taxonomy" id="579108"/>
    <lineage>
        <taxon>Bacteria</taxon>
        <taxon>Bacillati</taxon>
        <taxon>Actinomycetota</taxon>
        <taxon>Actinomycetes</taxon>
        <taxon>Micromonosporales</taxon>
        <taxon>Micromonosporaceae</taxon>
        <taxon>Dactylosporangium</taxon>
    </lineage>
</organism>
<dbReference type="PANTHER" id="PTHR22683">
    <property type="entry name" value="SPORULATION PROTEIN RELATED"/>
    <property type="match status" value="1"/>
</dbReference>
<sequence>MGQIVVRRLPRRPAPAMPTGEIVLDSPPDLPAAGGKGWGRLLMIMPMAAGGAAMGLMMGAQRGGPLSYVAGGMYGVSMLGMIASQISTMGGTQSKRDMAEARRQYLRRLSQQRAQVLTAIRRQREALGYRHPDPESLWSTASSGRLWERRRRDSDFGVVRVGRGPQELATPLVPPQTRPVDELEPLCAAALRKFVATYSVVPDLPVAIALRDFAHVYVRGQARRARANVRAMLAQLATFHAPDDLVIAFCVGDNVRSEWDWAKWLPHAQHSAKTDAVGPVRLFSPSITALEATLDDVLGDRGRFNPSAAGGSRQQVVVVIDGGSTSGSDHLMTDGGMEGVTLIDLSNPPPRLLDDASVLLDIAEDGTVTGTTLDGSTQVGVADELSRQRADALSRELSPLRLSAASVAEQTGVATDLGLAELLDLGDPFEVDLADMWAGRPTRDRLRVPIGVNEQGRQIELDLKESALDGMGPHGLLVGATGSGKSELLRTLVLALAITHSPEILNFVLVDFKGGATFATLDRLPHTSAMITNLEEELSLVDRMLGAISGELTRRQELLRRAGNFASQRDYERARLSGIPLAPLPSLLIIVDEFSEMLAVRPDFIEMFVQIGRVGRSLGIHLLLASQRLEEGRLRGLETHLSYRIGLRTFSSMESRAVLGVADAYELPRLPGHGYIKAGVEGLIRFKAAYVSGRYRRGGRARLADSPSVDPVRAFSTWYAAPAGEAAKELEDAAVEAPQEPVEEVVRGDSLLDILVDRMDGQGVPAHQVWLPPLSDPTTLDELVTGLNATPDRGLTAGDPALHGNLHAVVGIVDRPFEQRRDPMWLDMSAGSGNLLVVGGPQSGKSTLLRTMMASLALTHTPREAQFYCLDFGGGSIATLRDLPHVGGVAFRREVDKVRRTVAELYLLLQQRETQFADWGVDGVASYRRMKREGRLPDELLGDVFLVVDGWSTVRTDFEELEPQLTELAGRGLGFGIHVVAAATRWMEVRPAIRDLFGTKVELRLGEPSDSVINRRAAVNVPEAPGHGLTPEGLHFLGALPRVDGHSSSEDLTTGQAALVAAVRDCWPGQPTPPVRLLPDQLPYESLPQRPHSGRGGFTIGLAEADLSPVVLDFDAEPHALLFGDVECGKSSFLRGLARSVATAYEPAQARLMIIDYRRSLLGVASPEHLLGYGTSAQVTQGLIDQVVAVMKERLPGPDVTPEQLRTRSWWRGPQLYVLVDDYDLVASGQPNPLMPLLDFLAQGRDIGLHLILARRAGGAARAVFDPVIARIRELASPGILMSGPREEGALFGQVKPRPLPPGRAQLITRREGNRLIQLAWSPPAG</sequence>
<dbReference type="SMART" id="SM00382">
    <property type="entry name" value="AAA"/>
    <property type="match status" value="3"/>
</dbReference>
<dbReference type="Proteomes" id="UP001500620">
    <property type="component" value="Unassembled WGS sequence"/>
</dbReference>
<reference evidence="13" key="1">
    <citation type="journal article" date="2019" name="Int. J. Syst. Evol. Microbiol.">
        <title>The Global Catalogue of Microorganisms (GCM) 10K type strain sequencing project: providing services to taxonomists for standard genome sequencing and annotation.</title>
        <authorList>
            <consortium name="The Broad Institute Genomics Platform"/>
            <consortium name="The Broad Institute Genome Sequencing Center for Infectious Disease"/>
            <person name="Wu L."/>
            <person name="Ma J."/>
        </authorList>
    </citation>
    <scope>NUCLEOTIDE SEQUENCE [LARGE SCALE GENOMIC DNA]</scope>
    <source>
        <strain evidence="13">JCM 17441</strain>
    </source>
</reference>
<keyword evidence="2" id="KW-1003">Cell membrane</keyword>
<evidence type="ECO:0000256" key="2">
    <source>
        <dbReference type="ARBA" id="ARBA00022475"/>
    </source>
</evidence>
<feature type="binding site" evidence="9">
    <location>
        <begin position="839"/>
        <end position="846"/>
    </location>
    <ligand>
        <name>ATP</name>
        <dbReference type="ChEBI" id="CHEBI:30616"/>
    </ligand>
</feature>
<dbReference type="NCBIfam" id="TIGR03925">
    <property type="entry name" value="T7SS_EccC_b"/>
    <property type="match status" value="1"/>
</dbReference>
<dbReference type="PROSITE" id="PS50901">
    <property type="entry name" value="FTSK"/>
    <property type="match status" value="3"/>
</dbReference>
<evidence type="ECO:0000256" key="10">
    <source>
        <dbReference type="SAM" id="Phobius"/>
    </source>
</evidence>
<keyword evidence="7 10" id="KW-1133">Transmembrane helix</keyword>
<evidence type="ECO:0000313" key="13">
    <source>
        <dbReference type="Proteomes" id="UP001500620"/>
    </source>
</evidence>
<comment type="subcellular location">
    <subcellularLocation>
        <location evidence="1">Cell membrane</location>
        <topology evidence="1">Multi-pass membrane protein</topology>
    </subcellularLocation>
</comment>
<dbReference type="InterPro" id="IPR027417">
    <property type="entry name" value="P-loop_NTPase"/>
</dbReference>
<feature type="transmembrane region" description="Helical" evidence="10">
    <location>
        <begin position="66"/>
        <end position="86"/>
    </location>
</feature>
<keyword evidence="3 10" id="KW-0812">Transmembrane</keyword>
<evidence type="ECO:0000313" key="12">
    <source>
        <dbReference type="EMBL" id="GAA4252769.1"/>
    </source>
</evidence>
<feature type="domain" description="FtsK" evidence="11">
    <location>
        <begin position="821"/>
        <end position="1012"/>
    </location>
</feature>
<evidence type="ECO:0000259" key="11">
    <source>
        <dbReference type="PROSITE" id="PS50901"/>
    </source>
</evidence>
<keyword evidence="8 10" id="KW-0472">Membrane</keyword>
<dbReference type="NCBIfam" id="TIGR03924">
    <property type="entry name" value="T7SS_EccC_a"/>
    <property type="match status" value="1"/>
</dbReference>
<name>A0ABP8DCU3_9ACTN</name>
<dbReference type="Pfam" id="PF01580">
    <property type="entry name" value="FtsK_SpoIIIE"/>
    <property type="match status" value="3"/>
</dbReference>
<dbReference type="InterPro" id="IPR023836">
    <property type="entry name" value="EccCa-like_Actinobacteria"/>
</dbReference>
<dbReference type="RefSeq" id="WP_345129812.1">
    <property type="nucleotide sequence ID" value="NZ_BAABAT010000014.1"/>
</dbReference>
<evidence type="ECO:0000256" key="9">
    <source>
        <dbReference type="PROSITE-ProRule" id="PRU00289"/>
    </source>
</evidence>
<keyword evidence="6 9" id="KW-0067">ATP-binding</keyword>
<feature type="domain" description="FtsK" evidence="11">
    <location>
        <begin position="1107"/>
        <end position="1291"/>
    </location>
</feature>
<keyword evidence="13" id="KW-1185">Reference proteome</keyword>